<evidence type="ECO:0000256" key="3">
    <source>
        <dbReference type="ARBA" id="ARBA00022729"/>
    </source>
</evidence>
<protein>
    <submittedName>
        <fullName evidence="6">LacI family transcriptional regulator</fullName>
    </submittedName>
</protein>
<feature type="chain" id="PRO_5013821854" evidence="4">
    <location>
        <begin position="23"/>
        <end position="326"/>
    </location>
</feature>
<evidence type="ECO:0000256" key="1">
    <source>
        <dbReference type="ARBA" id="ARBA00004196"/>
    </source>
</evidence>
<evidence type="ECO:0000259" key="5">
    <source>
        <dbReference type="Pfam" id="PF13407"/>
    </source>
</evidence>
<evidence type="ECO:0000256" key="4">
    <source>
        <dbReference type="SAM" id="SignalP"/>
    </source>
</evidence>
<dbReference type="Gene3D" id="3.40.50.2300">
    <property type="match status" value="2"/>
</dbReference>
<feature type="signal peptide" evidence="4">
    <location>
        <begin position="1"/>
        <end position="22"/>
    </location>
</feature>
<reference evidence="6 7" key="1">
    <citation type="submission" date="2017-10" db="EMBL/GenBank/DDBJ databases">
        <title>Novel microbial diversity and functional potential in the marine mammal oral microbiome.</title>
        <authorList>
            <person name="Dudek N.K."/>
            <person name="Sun C.L."/>
            <person name="Burstein D."/>
            <person name="Kantor R.S."/>
            <person name="Aliaga Goltsman D.S."/>
            <person name="Bik E.M."/>
            <person name="Thomas B.C."/>
            <person name="Banfield J.F."/>
            <person name="Relman D.A."/>
        </authorList>
    </citation>
    <scope>NUCLEOTIDE SEQUENCE [LARGE SCALE GENOMIC DNA]</scope>
    <source>
        <strain evidence="6">DOLJORAL78_47_16</strain>
    </source>
</reference>
<dbReference type="PANTHER" id="PTHR46847:SF1">
    <property type="entry name" value="D-ALLOSE-BINDING PERIPLASMIC PROTEIN-RELATED"/>
    <property type="match status" value="1"/>
</dbReference>
<comment type="caution">
    <text evidence="6">The sequence shown here is derived from an EMBL/GenBank/DDBJ whole genome shotgun (WGS) entry which is preliminary data.</text>
</comment>
<name>A0A2G6K6Z5_9BACT</name>
<sequence length="326" mass="35078">MKKFVGCLILLTLLLTVTSAFAAEKPYDIALIIKATDSDFWQYVLVGGGNYAIENPEVCKVTSYGPPSEADIDKQIAILEDVIASGPDAIVMASTSSDASVPTLERAYDEGITVITIDNKVNTDKVHSFLATNNLVGGALAADKMFEYMEAAGIEPKGTIAIISALAGIQVLDDRDAGFIKRMNEIAPEIEVLEPRYVDNDIIKAVGVTEDLLTARDDLIGIFADNNHTGDGVARVIGEQNLQDKIIVTAFDSDPEEVKALGDGVIKALIVQDPYGMGYKGCDYAVKVLEGQEVPKYLDTGVVAVTKENMNSEEIKGLLDPMLKKK</sequence>
<gene>
    <name evidence="6" type="ORF">CSA56_19115</name>
</gene>
<comment type="similarity">
    <text evidence="2">Belongs to the bacterial solute-binding protein 2 family.</text>
</comment>
<dbReference type="SUPFAM" id="SSF53822">
    <property type="entry name" value="Periplasmic binding protein-like I"/>
    <property type="match status" value="1"/>
</dbReference>
<evidence type="ECO:0000256" key="2">
    <source>
        <dbReference type="ARBA" id="ARBA00007639"/>
    </source>
</evidence>
<proteinExistence type="inferred from homology"/>
<evidence type="ECO:0000313" key="6">
    <source>
        <dbReference type="EMBL" id="PIE31180.1"/>
    </source>
</evidence>
<organism evidence="6 7">
    <name type="scientific">candidate division KSB3 bacterium</name>
    <dbReference type="NCBI Taxonomy" id="2044937"/>
    <lineage>
        <taxon>Bacteria</taxon>
        <taxon>candidate division KSB3</taxon>
    </lineage>
</organism>
<comment type="subcellular location">
    <subcellularLocation>
        <location evidence="1">Cell envelope</location>
    </subcellularLocation>
</comment>
<dbReference type="EMBL" id="PDSK01000174">
    <property type="protein sequence ID" value="PIE31180.1"/>
    <property type="molecule type" value="Genomic_DNA"/>
</dbReference>
<dbReference type="InterPro" id="IPR025997">
    <property type="entry name" value="SBP_2_dom"/>
</dbReference>
<dbReference type="AlphaFoldDB" id="A0A2G6K6Z5"/>
<dbReference type="Proteomes" id="UP000230821">
    <property type="component" value="Unassembled WGS sequence"/>
</dbReference>
<dbReference type="CDD" id="cd20008">
    <property type="entry name" value="PBP1_ABC_sugar_binding-like"/>
    <property type="match status" value="1"/>
</dbReference>
<dbReference type="GO" id="GO:0030246">
    <property type="term" value="F:carbohydrate binding"/>
    <property type="evidence" value="ECO:0007669"/>
    <property type="project" value="UniProtKB-ARBA"/>
</dbReference>
<accession>A0A2G6K6Z5</accession>
<dbReference type="GO" id="GO:0030313">
    <property type="term" value="C:cell envelope"/>
    <property type="evidence" value="ECO:0007669"/>
    <property type="project" value="UniProtKB-SubCell"/>
</dbReference>
<feature type="domain" description="Periplasmic binding protein" evidence="5">
    <location>
        <begin position="29"/>
        <end position="293"/>
    </location>
</feature>
<dbReference type="Pfam" id="PF13407">
    <property type="entry name" value="Peripla_BP_4"/>
    <property type="match status" value="1"/>
</dbReference>
<dbReference type="PANTHER" id="PTHR46847">
    <property type="entry name" value="D-ALLOSE-BINDING PERIPLASMIC PROTEIN-RELATED"/>
    <property type="match status" value="1"/>
</dbReference>
<evidence type="ECO:0000313" key="7">
    <source>
        <dbReference type="Proteomes" id="UP000230821"/>
    </source>
</evidence>
<dbReference type="InterPro" id="IPR028082">
    <property type="entry name" value="Peripla_BP_I"/>
</dbReference>
<keyword evidence="3 4" id="KW-0732">Signal</keyword>